<gene>
    <name evidence="1" type="ORF">CPB83DRAFT_898402</name>
</gene>
<sequence>MWTDIPVSRIVDSSWKAKGERGWDASIVDQLDTYLNRSSALPVHIFIDLWMTKPIPKSILHKILASFARKAYRWETAVILFDESRLPDLLSRWQNLQMPRLQRLNFRMRMICGYTRIIDEELPIIESLPPTLKELVLDGYSRHWGSGGTLGPGLESFTGLPYKLESLFKTASTLKSCNFRGIHIREMRLPHLNQRILFPSLTDLEVNEIRYSRTCVHFDDTHYFTTIFSHIDTPNLKKLVVNCGRTEMNCTQLLIGIFDAALASSWRLTSLSLNLHATFWIFVVGILKLLPTLRDLDIYDLSEMINFFSLSISSTNSTSFWDCNQKADPYRSTFSITTYLFIGWRKFLAKQLFYSEATSGAKFTALMRSTKQRKKPMATRTLDFKNISHVLGILELSDFLHDDNILESCLIELLDALATLPNDIILLKEADLRSRAAEGSRRLVERIRVNGHVWPHTWMPGENVCSLHSSQSRA</sequence>
<dbReference type="Proteomes" id="UP000807306">
    <property type="component" value="Unassembled WGS sequence"/>
</dbReference>
<keyword evidence="2" id="KW-1185">Reference proteome</keyword>
<dbReference type="AlphaFoldDB" id="A0A9P6JKG6"/>
<dbReference type="EMBL" id="MU157909">
    <property type="protein sequence ID" value="KAF9523835.1"/>
    <property type="molecule type" value="Genomic_DNA"/>
</dbReference>
<reference evidence="1" key="1">
    <citation type="submission" date="2020-11" db="EMBL/GenBank/DDBJ databases">
        <authorList>
            <consortium name="DOE Joint Genome Institute"/>
            <person name="Ahrendt S."/>
            <person name="Riley R."/>
            <person name="Andreopoulos W."/>
            <person name="Labutti K."/>
            <person name="Pangilinan J."/>
            <person name="Ruiz-Duenas F.J."/>
            <person name="Barrasa J.M."/>
            <person name="Sanchez-Garcia M."/>
            <person name="Camarero S."/>
            <person name="Miyauchi S."/>
            <person name="Serrano A."/>
            <person name="Linde D."/>
            <person name="Babiker R."/>
            <person name="Drula E."/>
            <person name="Ayuso-Fernandez I."/>
            <person name="Pacheco R."/>
            <person name="Padilla G."/>
            <person name="Ferreira P."/>
            <person name="Barriuso J."/>
            <person name="Kellner H."/>
            <person name="Castanera R."/>
            <person name="Alfaro M."/>
            <person name="Ramirez L."/>
            <person name="Pisabarro A.G."/>
            <person name="Kuo A."/>
            <person name="Tritt A."/>
            <person name="Lipzen A."/>
            <person name="He G."/>
            <person name="Yan M."/>
            <person name="Ng V."/>
            <person name="Cullen D."/>
            <person name="Martin F."/>
            <person name="Rosso M.-N."/>
            <person name="Henrissat B."/>
            <person name="Hibbett D."/>
            <person name="Martinez A.T."/>
            <person name="Grigoriev I.V."/>
        </authorList>
    </citation>
    <scope>NUCLEOTIDE SEQUENCE</scope>
    <source>
        <strain evidence="1">CBS 506.95</strain>
    </source>
</reference>
<proteinExistence type="predicted"/>
<accession>A0A9P6JKG6</accession>
<protein>
    <submittedName>
        <fullName evidence="1">Uncharacterized protein</fullName>
    </submittedName>
</protein>
<name>A0A9P6JKG6_9AGAR</name>
<organism evidence="1 2">
    <name type="scientific">Crepidotus variabilis</name>
    <dbReference type="NCBI Taxonomy" id="179855"/>
    <lineage>
        <taxon>Eukaryota</taxon>
        <taxon>Fungi</taxon>
        <taxon>Dikarya</taxon>
        <taxon>Basidiomycota</taxon>
        <taxon>Agaricomycotina</taxon>
        <taxon>Agaricomycetes</taxon>
        <taxon>Agaricomycetidae</taxon>
        <taxon>Agaricales</taxon>
        <taxon>Agaricineae</taxon>
        <taxon>Crepidotaceae</taxon>
        <taxon>Crepidotus</taxon>
    </lineage>
</organism>
<comment type="caution">
    <text evidence="1">The sequence shown here is derived from an EMBL/GenBank/DDBJ whole genome shotgun (WGS) entry which is preliminary data.</text>
</comment>
<evidence type="ECO:0000313" key="1">
    <source>
        <dbReference type="EMBL" id="KAF9523835.1"/>
    </source>
</evidence>
<evidence type="ECO:0000313" key="2">
    <source>
        <dbReference type="Proteomes" id="UP000807306"/>
    </source>
</evidence>